<proteinExistence type="predicted"/>
<dbReference type="Pfam" id="PF00805">
    <property type="entry name" value="Pentapeptide"/>
    <property type="match status" value="2"/>
</dbReference>
<dbReference type="InterPro" id="IPR051082">
    <property type="entry name" value="Pentapeptide-BTB/POZ_domain"/>
</dbReference>
<name>A0A450X846_9GAMM</name>
<evidence type="ECO:0000313" key="2">
    <source>
        <dbReference type="EMBL" id="VFK25433.1"/>
    </source>
</evidence>
<keyword evidence="1" id="KW-1133">Transmembrane helix</keyword>
<dbReference type="SUPFAM" id="SSF141571">
    <property type="entry name" value="Pentapeptide repeat-like"/>
    <property type="match status" value="1"/>
</dbReference>
<accession>A0A450X846</accession>
<dbReference type="Gene3D" id="2.160.20.80">
    <property type="entry name" value="E3 ubiquitin-protein ligase SopA"/>
    <property type="match status" value="1"/>
</dbReference>
<sequence length="346" mass="38102">MNQPLSVLKKAPWVLYNLSGLRHIVEMTWIRTVNDPGYQKPPTFFLWVIGLYAALFGIASTNYEAALDRAENRMGALVSQLSTTNDEAFKNLIEQIPRVQRMETPLEPDLLWPFQGHPWRASFFSCRQAKGYLNAIPEGNKGAQKYFLPQSLFCKRANPDILQWTKETIGTWKGRLAGMDLRRIDLSRASLAKANLSGANLLEANLSGALLSQANLSGTELLGASLSGAEAGKADLSGAELWGADLSGARLEGADLSGTHLWKANLTGAELWGANLSRTEFRKANLSRANLFETRLGGIKGWKAIASIRGANILGVKEAPEGFRAWALENGAVEMTLEEWWAVDWK</sequence>
<dbReference type="AlphaFoldDB" id="A0A450X846"/>
<evidence type="ECO:0000256" key="1">
    <source>
        <dbReference type="SAM" id="Phobius"/>
    </source>
</evidence>
<dbReference type="PANTHER" id="PTHR14136:SF17">
    <property type="entry name" value="BTB_POZ DOMAIN-CONTAINING PROTEIN KCTD9"/>
    <property type="match status" value="1"/>
</dbReference>
<dbReference type="InterPro" id="IPR001646">
    <property type="entry name" value="5peptide_repeat"/>
</dbReference>
<dbReference type="PANTHER" id="PTHR14136">
    <property type="entry name" value="BTB_POZ DOMAIN-CONTAINING PROTEIN KCTD9"/>
    <property type="match status" value="1"/>
</dbReference>
<organism evidence="2">
    <name type="scientific">Candidatus Kentrum sp. MB</name>
    <dbReference type="NCBI Taxonomy" id="2138164"/>
    <lineage>
        <taxon>Bacteria</taxon>
        <taxon>Pseudomonadati</taxon>
        <taxon>Pseudomonadota</taxon>
        <taxon>Gammaproteobacteria</taxon>
        <taxon>Candidatus Kentrum</taxon>
    </lineage>
</organism>
<protein>
    <submittedName>
        <fullName evidence="2">Uncharacterized protein YjbI, contains pentapeptide repeats</fullName>
    </submittedName>
</protein>
<feature type="transmembrane region" description="Helical" evidence="1">
    <location>
        <begin position="44"/>
        <end position="63"/>
    </location>
</feature>
<keyword evidence="1" id="KW-0472">Membrane</keyword>
<gene>
    <name evidence="2" type="ORF">BECKMB1821G_GA0114241_101345</name>
</gene>
<keyword evidence="1" id="KW-0812">Transmembrane</keyword>
<reference evidence="2" key="1">
    <citation type="submission" date="2019-02" db="EMBL/GenBank/DDBJ databases">
        <authorList>
            <person name="Gruber-Vodicka R. H."/>
            <person name="Seah K. B. B."/>
        </authorList>
    </citation>
    <scope>NUCLEOTIDE SEQUENCE</scope>
    <source>
        <strain evidence="2">BECK_BZ197</strain>
    </source>
</reference>
<dbReference type="EMBL" id="CAADFO010000013">
    <property type="protein sequence ID" value="VFK25433.1"/>
    <property type="molecule type" value="Genomic_DNA"/>
</dbReference>